<dbReference type="SMART" id="SM00420">
    <property type="entry name" value="HTH_DEOR"/>
    <property type="match status" value="1"/>
</dbReference>
<dbReference type="RefSeq" id="WP_006302318.1">
    <property type="nucleotide sequence ID" value="NZ_ACGK02000001.1"/>
</dbReference>
<keyword evidence="1" id="KW-0805">Transcription regulation</keyword>
<keyword evidence="5" id="KW-1185">Reference proteome</keyword>
<dbReference type="GO" id="GO:0003700">
    <property type="term" value="F:DNA-binding transcription factor activity"/>
    <property type="evidence" value="ECO:0007669"/>
    <property type="project" value="InterPro"/>
</dbReference>
<dbReference type="EMBL" id="ACGK02000001">
    <property type="protein sequence ID" value="EGF23260.1"/>
    <property type="molecule type" value="Genomic_DNA"/>
</dbReference>
<evidence type="ECO:0000313" key="4">
    <source>
        <dbReference type="EMBL" id="EGF23260.1"/>
    </source>
</evidence>
<dbReference type="Pfam" id="PF00455">
    <property type="entry name" value="DeoRC"/>
    <property type="match status" value="1"/>
</dbReference>
<dbReference type="SUPFAM" id="SSF100950">
    <property type="entry name" value="NagB/RpiA/CoA transferase-like"/>
    <property type="match status" value="1"/>
</dbReference>
<dbReference type="AlphaFoldDB" id="F1T3G6"/>
<feature type="domain" description="HTH deoR-type" evidence="3">
    <location>
        <begin position="3"/>
        <end position="58"/>
    </location>
</feature>
<dbReference type="PANTHER" id="PTHR30363">
    <property type="entry name" value="HTH-TYPE TRANSCRIPTIONAL REGULATOR SRLR-RELATED"/>
    <property type="match status" value="1"/>
</dbReference>
<evidence type="ECO:0000256" key="1">
    <source>
        <dbReference type="ARBA" id="ARBA00023015"/>
    </source>
</evidence>
<dbReference type="PANTHER" id="PTHR30363:SF44">
    <property type="entry name" value="AGA OPERON TRANSCRIPTIONAL REPRESSOR-RELATED"/>
    <property type="match status" value="1"/>
</dbReference>
<comment type="caution">
    <text evidence="4">The sequence shown here is derived from an EMBL/GenBank/DDBJ whole genome shotgun (WGS) entry which is preliminary data.</text>
</comment>
<gene>
    <name evidence="4" type="ORF">HMPREF0091_10207</name>
</gene>
<keyword evidence="2" id="KW-0804">Transcription</keyword>
<sequence>MFRKERHAEILRLLDRQGRVEVEDLAAHYGVSCDSIRKDLQYLDKHGLCKRVYGGALKSADVSALNNFLHPSVDSKLSARPDSQRTKQRVDELIPSLNHALSPEPQTAQGSNTHDHTDANRWAVAKRAYLEINDGDSIFLDLSRINIELARLLAQGNKHVIVTTNMLDVIKILSDAPHITTLATGGFLNIKLNGFVGSETISLLEPLLFLKAFIGAGSIDLDQMAVSCDNIDGGAVKEKVIHNASYTFLLADKNKFNREELYRFATITDFSAIITDCNDEVVLRKLRTTGTPILQA</sequence>
<dbReference type="InterPro" id="IPR037171">
    <property type="entry name" value="NagB/RpiA_transferase-like"/>
</dbReference>
<dbReference type="OrthoDB" id="7688673at2"/>
<dbReference type="Gene3D" id="1.10.10.10">
    <property type="entry name" value="Winged helix-like DNA-binding domain superfamily/Winged helix DNA-binding domain"/>
    <property type="match status" value="1"/>
</dbReference>
<dbReference type="SUPFAM" id="SSF46785">
    <property type="entry name" value="Winged helix' DNA-binding domain"/>
    <property type="match status" value="1"/>
</dbReference>
<dbReference type="InterPro" id="IPR036390">
    <property type="entry name" value="WH_DNA-bd_sf"/>
</dbReference>
<evidence type="ECO:0000313" key="5">
    <source>
        <dbReference type="Proteomes" id="UP000005947"/>
    </source>
</evidence>
<name>F1T3G6_9ACTN</name>
<protein>
    <submittedName>
        <fullName evidence="4">Transcriptional regulator, DeoR family</fullName>
    </submittedName>
</protein>
<dbReference type="GeneID" id="93210964"/>
<dbReference type="Proteomes" id="UP000005947">
    <property type="component" value="Unassembled WGS sequence"/>
</dbReference>
<proteinExistence type="predicted"/>
<dbReference type="InterPro" id="IPR050313">
    <property type="entry name" value="Carb_Metab_HTH_regulators"/>
</dbReference>
<organism evidence="4 5">
    <name type="scientific">Fannyhessea vaginae DSM 15829</name>
    <dbReference type="NCBI Taxonomy" id="525256"/>
    <lineage>
        <taxon>Bacteria</taxon>
        <taxon>Bacillati</taxon>
        <taxon>Actinomycetota</taxon>
        <taxon>Coriobacteriia</taxon>
        <taxon>Coriobacteriales</taxon>
        <taxon>Atopobiaceae</taxon>
        <taxon>Fannyhessea</taxon>
    </lineage>
</organism>
<dbReference type="PROSITE" id="PS51000">
    <property type="entry name" value="HTH_DEOR_2"/>
    <property type="match status" value="1"/>
</dbReference>
<evidence type="ECO:0000256" key="2">
    <source>
        <dbReference type="ARBA" id="ARBA00023163"/>
    </source>
</evidence>
<dbReference type="SMART" id="SM01134">
    <property type="entry name" value="DeoRC"/>
    <property type="match status" value="1"/>
</dbReference>
<dbReference type="InterPro" id="IPR014036">
    <property type="entry name" value="DeoR-like_C"/>
</dbReference>
<dbReference type="Pfam" id="PF08220">
    <property type="entry name" value="HTH_DeoR"/>
    <property type="match status" value="1"/>
</dbReference>
<dbReference type="InterPro" id="IPR036388">
    <property type="entry name" value="WH-like_DNA-bd_sf"/>
</dbReference>
<dbReference type="eggNOG" id="COG1349">
    <property type="taxonomic scope" value="Bacteria"/>
</dbReference>
<evidence type="ECO:0000259" key="3">
    <source>
        <dbReference type="PROSITE" id="PS51000"/>
    </source>
</evidence>
<reference evidence="4 5" key="1">
    <citation type="submission" date="2011-02" db="EMBL/GenBank/DDBJ databases">
        <authorList>
            <person name="Muzny D."/>
            <person name="Qin X."/>
            <person name="Buhay C."/>
            <person name="Dugan-Rocha S."/>
            <person name="Ding Y."/>
            <person name="Chen G."/>
            <person name="Hawes A."/>
            <person name="Holder M."/>
            <person name="Jhangiani S."/>
            <person name="Johnson A."/>
            <person name="Khan Z."/>
            <person name="Li Z."/>
            <person name="Liu W."/>
            <person name="Liu X."/>
            <person name="Perez L."/>
            <person name="Shen H."/>
            <person name="Wang Q."/>
            <person name="Watt J."/>
            <person name="Xi L."/>
            <person name="Xin Y."/>
            <person name="Zhou J."/>
            <person name="Deng J."/>
            <person name="Jiang H."/>
            <person name="Liu Y."/>
            <person name="Qu J."/>
            <person name="Song X.-Z."/>
            <person name="Zhang L."/>
            <person name="Villasana D."/>
            <person name="Johnson A."/>
            <person name="Liu J."/>
            <person name="Liyanage D."/>
            <person name="Lorensuhewa L."/>
            <person name="Robinson T."/>
            <person name="Song A."/>
            <person name="Song B.-B."/>
            <person name="Dinh H."/>
            <person name="Thornton R."/>
            <person name="Coyle M."/>
            <person name="Francisco L."/>
            <person name="Jackson L."/>
            <person name="Javaid M."/>
            <person name="Korchina V."/>
            <person name="Kovar C."/>
            <person name="Mata R."/>
            <person name="Mathew T."/>
            <person name="Ngo R."/>
            <person name="Nguyen L."/>
            <person name="Nguyen N."/>
            <person name="Okwuonu G."/>
            <person name="Ongeri F."/>
            <person name="Pham C."/>
            <person name="Simmons D."/>
            <person name="Wilczek-Boney K."/>
            <person name="Hale W."/>
            <person name="Jakkamsetti A."/>
            <person name="Pham P."/>
            <person name="Ruth R."/>
            <person name="San Lucas F."/>
            <person name="Warren J."/>
            <person name="Zhang J."/>
            <person name="Zhao Z."/>
            <person name="Zhou C."/>
            <person name="Zhu D."/>
            <person name="Lee S."/>
            <person name="Bess C."/>
            <person name="Blankenburg K."/>
            <person name="Forbes L."/>
            <person name="Fu Q."/>
            <person name="Gubbala S."/>
            <person name="Hirani K."/>
            <person name="Jayaseelan J.C."/>
            <person name="Lara F."/>
            <person name="Munidasa M."/>
            <person name="Palculict T."/>
            <person name="Patil S."/>
            <person name="Pu L.-L."/>
            <person name="Saada N."/>
            <person name="Tang L."/>
            <person name="Weissenberger G."/>
            <person name="Zhu Y."/>
            <person name="Hemphill L."/>
            <person name="Shang Y."/>
            <person name="Youmans B."/>
            <person name="Ayvaz T."/>
            <person name="Ross M."/>
            <person name="Santibanez J."/>
            <person name="Aqrawi P."/>
            <person name="Gross S."/>
            <person name="Joshi V."/>
            <person name="Fowler G."/>
            <person name="Nazareth L."/>
            <person name="Reid J."/>
            <person name="Worley K."/>
            <person name="Petrosino J."/>
            <person name="Highlander S."/>
            <person name="Gibbs R."/>
        </authorList>
    </citation>
    <scope>NUCLEOTIDE SEQUENCE [LARGE SCALE GENOMIC DNA]</scope>
    <source>
        <strain evidence="4 5">DSM 15829</strain>
    </source>
</reference>
<dbReference type="InterPro" id="IPR001034">
    <property type="entry name" value="DeoR_HTH"/>
</dbReference>
<accession>F1T3G6</accession>